<dbReference type="GO" id="GO:0007234">
    <property type="term" value="P:osmosensory signaling via phosphorelay pathway"/>
    <property type="evidence" value="ECO:0007669"/>
    <property type="project" value="TreeGrafter"/>
</dbReference>
<dbReference type="Pfam" id="PF16927">
    <property type="entry name" value="HisKA_7TM"/>
    <property type="match status" value="1"/>
</dbReference>
<keyword evidence="12" id="KW-1185">Reference proteome</keyword>
<organism evidence="11 12">
    <name type="scientific">Cupriavidus cauae</name>
    <dbReference type="NCBI Taxonomy" id="2608999"/>
    <lineage>
        <taxon>Bacteria</taxon>
        <taxon>Pseudomonadati</taxon>
        <taxon>Pseudomonadota</taxon>
        <taxon>Betaproteobacteria</taxon>
        <taxon>Burkholderiales</taxon>
        <taxon>Burkholderiaceae</taxon>
        <taxon>Cupriavidus</taxon>
    </lineage>
</organism>
<dbReference type="CDD" id="cd00082">
    <property type="entry name" value="HisKA"/>
    <property type="match status" value="1"/>
</dbReference>
<keyword evidence="9" id="KW-0812">Transmembrane</keyword>
<evidence type="ECO:0000256" key="3">
    <source>
        <dbReference type="ARBA" id="ARBA00022553"/>
    </source>
</evidence>
<protein>
    <recommendedName>
        <fullName evidence="2">histidine kinase</fullName>
        <ecNumber evidence="2">2.7.13.3</ecNumber>
    </recommendedName>
</protein>
<feature type="transmembrane region" description="Helical" evidence="9">
    <location>
        <begin position="6"/>
        <end position="26"/>
    </location>
</feature>
<dbReference type="PANTHER" id="PTHR42878:SF7">
    <property type="entry name" value="SENSOR HISTIDINE KINASE GLRK"/>
    <property type="match status" value="1"/>
</dbReference>
<keyword evidence="9" id="KW-1133">Transmembrane helix</keyword>
<feature type="transmembrane region" description="Helical" evidence="9">
    <location>
        <begin position="58"/>
        <end position="80"/>
    </location>
</feature>
<keyword evidence="6" id="KW-0418">Kinase</keyword>
<accession>A0A5M8BA23</accession>
<dbReference type="SUPFAM" id="SSF55874">
    <property type="entry name" value="ATPase domain of HSP90 chaperone/DNA topoisomerase II/histidine kinase"/>
    <property type="match status" value="1"/>
</dbReference>
<dbReference type="InterPro" id="IPR036890">
    <property type="entry name" value="HATPase_C_sf"/>
</dbReference>
<dbReference type="SUPFAM" id="SSF47384">
    <property type="entry name" value="Homodimeric domain of signal transducing histidine kinase"/>
    <property type="match status" value="1"/>
</dbReference>
<evidence type="ECO:0000256" key="9">
    <source>
        <dbReference type="SAM" id="Phobius"/>
    </source>
</evidence>
<dbReference type="Pfam" id="PF02518">
    <property type="entry name" value="HATPase_c"/>
    <property type="match status" value="1"/>
</dbReference>
<proteinExistence type="predicted"/>
<dbReference type="PRINTS" id="PR00344">
    <property type="entry name" value="BCTRLSENSOR"/>
</dbReference>
<feature type="transmembrane region" description="Helical" evidence="9">
    <location>
        <begin position="166"/>
        <end position="185"/>
    </location>
</feature>
<keyword evidence="5" id="KW-0547">Nucleotide-binding</keyword>
<feature type="transmembrane region" description="Helical" evidence="9">
    <location>
        <begin position="129"/>
        <end position="145"/>
    </location>
</feature>
<dbReference type="InterPro" id="IPR050351">
    <property type="entry name" value="BphY/WalK/GraS-like"/>
</dbReference>
<comment type="catalytic activity">
    <reaction evidence="1">
        <text>ATP + protein L-histidine = ADP + protein N-phospho-L-histidine.</text>
        <dbReference type="EC" id="2.7.13.3"/>
    </reaction>
</comment>
<name>A0A5M8BA23_9BURK</name>
<feature type="transmembrane region" description="Helical" evidence="9">
    <location>
        <begin position="92"/>
        <end position="109"/>
    </location>
</feature>
<dbReference type="RefSeq" id="WP_150082326.1">
    <property type="nucleotide sequence ID" value="NZ_VWRN01000016.1"/>
</dbReference>
<dbReference type="Gene3D" id="1.10.287.130">
    <property type="match status" value="1"/>
</dbReference>
<feature type="transmembrane region" description="Helical" evidence="9">
    <location>
        <begin position="191"/>
        <end position="211"/>
    </location>
</feature>
<comment type="caution">
    <text evidence="11">The sequence shown here is derived from an EMBL/GenBank/DDBJ whole genome shotgun (WGS) entry which is preliminary data.</text>
</comment>
<dbReference type="InterPro" id="IPR003594">
    <property type="entry name" value="HATPase_dom"/>
</dbReference>
<dbReference type="GO" id="GO:0030295">
    <property type="term" value="F:protein kinase activator activity"/>
    <property type="evidence" value="ECO:0007669"/>
    <property type="project" value="TreeGrafter"/>
</dbReference>
<evidence type="ECO:0000256" key="5">
    <source>
        <dbReference type="ARBA" id="ARBA00022741"/>
    </source>
</evidence>
<dbReference type="InterPro" id="IPR004358">
    <property type="entry name" value="Sig_transdc_His_kin-like_C"/>
</dbReference>
<keyword evidence="9" id="KW-0472">Membrane</keyword>
<feature type="domain" description="Histidine kinase" evidence="10">
    <location>
        <begin position="224"/>
        <end position="472"/>
    </location>
</feature>
<reference evidence="11 12" key="1">
    <citation type="submission" date="2019-09" db="EMBL/GenBank/DDBJ databases">
        <title>Isolation of a novel species in the genus Cupriavidus from patients with sepsis using whole genome sequencing.</title>
        <authorList>
            <person name="Kweon O.J."/>
            <person name="Lee M.-K."/>
        </authorList>
    </citation>
    <scope>NUCLEOTIDE SEQUENCE [LARGE SCALE GENOMIC DNA]</scope>
    <source>
        <strain evidence="11 12">MKL-01</strain>
    </source>
</reference>
<dbReference type="GO" id="GO:0005524">
    <property type="term" value="F:ATP binding"/>
    <property type="evidence" value="ECO:0007669"/>
    <property type="project" value="UniProtKB-KW"/>
</dbReference>
<dbReference type="Gene3D" id="3.30.565.10">
    <property type="entry name" value="Histidine kinase-like ATPase, C-terminal domain"/>
    <property type="match status" value="1"/>
</dbReference>
<evidence type="ECO:0000259" key="10">
    <source>
        <dbReference type="PROSITE" id="PS50109"/>
    </source>
</evidence>
<dbReference type="GO" id="GO:0000156">
    <property type="term" value="F:phosphorelay response regulator activity"/>
    <property type="evidence" value="ECO:0007669"/>
    <property type="project" value="TreeGrafter"/>
</dbReference>
<dbReference type="InterPro" id="IPR005467">
    <property type="entry name" value="His_kinase_dom"/>
</dbReference>
<evidence type="ECO:0000256" key="4">
    <source>
        <dbReference type="ARBA" id="ARBA00022679"/>
    </source>
</evidence>
<sequence length="519" mass="57196">MYAILPAFVSSIFLGYGLYVLVTKGVTRLTTSFFLMCATTFAWQGTWAFLFQTVHPDVALLLAKVGYLFILFLPTTFYHFMTEVTERRGERPWLLVSYGMSLLLAVVLLTSDRLVSDYYLYSFGNYPRAGVLHPLHVAQTVLLALRSGWLLRDARRSAVGEKRQRLTLCLWSLGLYSLAAIDYAANYGHDFYPPGVVFIAVSLGLIALSIVRYDLMHPYSLAATVAHEVRTPLATIRMQTQELAVAWPTVLDGYRRAVEHGLIEDQLRPAQLERLPTLLAAIRSEVDGTQAVIEMALASITLERLDRGSFVPHGVAQCVDSALERYPFRAGERERVSVHAIPAGWRFRGSDTLLVYVLFNLLKNALQAMRAHQGAHQGANPAAREDGGRIEISARESGGFYQLRVRDTGPGIPPDVLPRIFDPFFSTKPHGSGAGMGLAFCRRVMEAFGGRIECESAPGRHTVFTLHLPVALAAEPPASANAATSIGPLGPLETLERIDRIEPMQSLQPMQPLGQGTAA</sequence>
<dbReference type="InterPro" id="IPR003661">
    <property type="entry name" value="HisK_dim/P_dom"/>
</dbReference>
<evidence type="ECO:0000313" key="12">
    <source>
        <dbReference type="Proteomes" id="UP000324324"/>
    </source>
</evidence>
<dbReference type="AlphaFoldDB" id="A0A5M8BA23"/>
<dbReference type="PANTHER" id="PTHR42878">
    <property type="entry name" value="TWO-COMPONENT HISTIDINE KINASE"/>
    <property type="match status" value="1"/>
</dbReference>
<evidence type="ECO:0000256" key="2">
    <source>
        <dbReference type="ARBA" id="ARBA00012438"/>
    </source>
</evidence>
<dbReference type="InterPro" id="IPR036097">
    <property type="entry name" value="HisK_dim/P_sf"/>
</dbReference>
<keyword evidence="8" id="KW-0902">Two-component regulatory system</keyword>
<keyword evidence="3" id="KW-0597">Phosphoprotein</keyword>
<evidence type="ECO:0000256" key="7">
    <source>
        <dbReference type="ARBA" id="ARBA00022840"/>
    </source>
</evidence>
<dbReference type="PROSITE" id="PS50109">
    <property type="entry name" value="HIS_KIN"/>
    <property type="match status" value="1"/>
</dbReference>
<dbReference type="Proteomes" id="UP000324324">
    <property type="component" value="Unassembled WGS sequence"/>
</dbReference>
<keyword evidence="7" id="KW-0067">ATP-binding</keyword>
<evidence type="ECO:0000256" key="1">
    <source>
        <dbReference type="ARBA" id="ARBA00000085"/>
    </source>
</evidence>
<evidence type="ECO:0000313" key="11">
    <source>
        <dbReference type="EMBL" id="KAA6129794.1"/>
    </source>
</evidence>
<feature type="transmembrane region" description="Helical" evidence="9">
    <location>
        <begin position="33"/>
        <end position="52"/>
    </location>
</feature>
<dbReference type="EMBL" id="VWRN01000016">
    <property type="protein sequence ID" value="KAA6129794.1"/>
    <property type="molecule type" value="Genomic_DNA"/>
</dbReference>
<dbReference type="InterPro" id="IPR031621">
    <property type="entry name" value="HisKA_7TM"/>
</dbReference>
<evidence type="ECO:0000256" key="6">
    <source>
        <dbReference type="ARBA" id="ARBA00022777"/>
    </source>
</evidence>
<keyword evidence="4" id="KW-0808">Transferase</keyword>
<dbReference type="GO" id="GO:0000155">
    <property type="term" value="F:phosphorelay sensor kinase activity"/>
    <property type="evidence" value="ECO:0007669"/>
    <property type="project" value="InterPro"/>
</dbReference>
<dbReference type="EC" id="2.7.13.3" evidence="2"/>
<dbReference type="SMART" id="SM00387">
    <property type="entry name" value="HATPase_c"/>
    <property type="match status" value="1"/>
</dbReference>
<evidence type="ECO:0000256" key="8">
    <source>
        <dbReference type="ARBA" id="ARBA00023012"/>
    </source>
</evidence>
<gene>
    <name evidence="11" type="ORF">F1599_04510</name>
</gene>